<sequence length="58" mass="6323">MTNTPKNKVIESPSLVEDSSTNFSEKRTWVSPEIVNWENANIENIPGLGGDGGAQSYL</sequence>
<evidence type="ECO:0000313" key="3">
    <source>
        <dbReference type="Proteomes" id="UP001321186"/>
    </source>
</evidence>
<keyword evidence="3" id="KW-1185">Reference proteome</keyword>
<accession>A0ABT4JF97</accession>
<evidence type="ECO:0000256" key="1">
    <source>
        <dbReference type="SAM" id="MobiDB-lite"/>
    </source>
</evidence>
<evidence type="ECO:0008006" key="4">
    <source>
        <dbReference type="Google" id="ProtNLM"/>
    </source>
</evidence>
<organism evidence="2 3">
    <name type="scientific">Aquirufa ecclesiirivi</name>
    <dbReference type="NCBI Taxonomy" id="2715124"/>
    <lineage>
        <taxon>Bacteria</taxon>
        <taxon>Pseudomonadati</taxon>
        <taxon>Bacteroidota</taxon>
        <taxon>Cytophagia</taxon>
        <taxon>Cytophagales</taxon>
        <taxon>Flectobacillaceae</taxon>
        <taxon>Aquirufa</taxon>
    </lineage>
</organism>
<protein>
    <recommendedName>
        <fullName evidence="4">Paeninodin family lasso peptide</fullName>
    </recommendedName>
</protein>
<name>A0ABT4JF97_9BACT</name>
<comment type="caution">
    <text evidence="2">The sequence shown here is derived from an EMBL/GenBank/DDBJ whole genome shotgun (WGS) entry which is preliminary data.</text>
</comment>
<gene>
    <name evidence="2" type="ORF">G9H61_04075</name>
</gene>
<proteinExistence type="predicted"/>
<dbReference type="EMBL" id="JAANOH010000001">
    <property type="protein sequence ID" value="MCZ2474608.1"/>
    <property type="molecule type" value="Genomic_DNA"/>
</dbReference>
<dbReference type="RefSeq" id="WP_269009593.1">
    <property type="nucleotide sequence ID" value="NZ_JAANOH010000001.1"/>
</dbReference>
<feature type="region of interest" description="Disordered" evidence="1">
    <location>
        <begin position="1"/>
        <end position="23"/>
    </location>
</feature>
<reference evidence="2 3" key="1">
    <citation type="submission" date="2020-03" db="EMBL/GenBank/DDBJ databases">
        <authorList>
            <person name="Pitt A."/>
            <person name="Hahn M.W."/>
        </authorList>
    </citation>
    <scope>NUCLEOTIDE SEQUENCE [LARGE SCALE GENOMIC DNA]</scope>
    <source>
        <strain evidence="2 3">5A-MARBSE</strain>
    </source>
</reference>
<dbReference type="Proteomes" id="UP001321186">
    <property type="component" value="Unassembled WGS sequence"/>
</dbReference>
<evidence type="ECO:0000313" key="2">
    <source>
        <dbReference type="EMBL" id="MCZ2474608.1"/>
    </source>
</evidence>